<dbReference type="Proteomes" id="UP001596045">
    <property type="component" value="Unassembled WGS sequence"/>
</dbReference>
<keyword evidence="1 2" id="KW-0238">DNA-binding</keyword>
<dbReference type="EMBL" id="JBHSMT010000005">
    <property type="protein sequence ID" value="MFC5472753.1"/>
    <property type="molecule type" value="Genomic_DNA"/>
</dbReference>
<protein>
    <submittedName>
        <fullName evidence="4">TetR/AcrR family transcriptional regulator</fullName>
    </submittedName>
</protein>
<dbReference type="RefSeq" id="WP_378994485.1">
    <property type="nucleotide sequence ID" value="NZ_JBHSMT010000005.1"/>
</dbReference>
<dbReference type="Pfam" id="PF14246">
    <property type="entry name" value="TetR_C_7"/>
    <property type="match status" value="1"/>
</dbReference>
<dbReference type="PANTHER" id="PTHR30055">
    <property type="entry name" value="HTH-TYPE TRANSCRIPTIONAL REGULATOR RUTR"/>
    <property type="match status" value="1"/>
</dbReference>
<accession>A0ABW0M3N2</accession>
<dbReference type="InterPro" id="IPR036271">
    <property type="entry name" value="Tet_transcr_reg_TetR-rel_C_sf"/>
</dbReference>
<evidence type="ECO:0000256" key="1">
    <source>
        <dbReference type="ARBA" id="ARBA00023125"/>
    </source>
</evidence>
<dbReference type="SUPFAM" id="SSF46689">
    <property type="entry name" value="Homeodomain-like"/>
    <property type="match status" value="1"/>
</dbReference>
<feature type="DNA-binding region" description="H-T-H motif" evidence="2">
    <location>
        <begin position="29"/>
        <end position="48"/>
    </location>
</feature>
<dbReference type="Gene3D" id="1.10.357.10">
    <property type="entry name" value="Tetracycline Repressor, domain 2"/>
    <property type="match status" value="1"/>
</dbReference>
<feature type="domain" description="HTH tetR-type" evidence="3">
    <location>
        <begin position="6"/>
        <end position="66"/>
    </location>
</feature>
<dbReference type="PROSITE" id="PS50977">
    <property type="entry name" value="HTH_TETR_2"/>
    <property type="match status" value="1"/>
</dbReference>
<dbReference type="InterPro" id="IPR050109">
    <property type="entry name" value="HTH-type_TetR-like_transc_reg"/>
</dbReference>
<proteinExistence type="predicted"/>
<dbReference type="PANTHER" id="PTHR30055:SF119">
    <property type="entry name" value="NALC"/>
    <property type="match status" value="1"/>
</dbReference>
<dbReference type="InterPro" id="IPR009057">
    <property type="entry name" value="Homeodomain-like_sf"/>
</dbReference>
<gene>
    <name evidence="4" type="ORF">ACFPM8_02165</name>
</gene>
<evidence type="ECO:0000313" key="5">
    <source>
        <dbReference type="Proteomes" id="UP001596045"/>
    </source>
</evidence>
<evidence type="ECO:0000259" key="3">
    <source>
        <dbReference type="PROSITE" id="PS50977"/>
    </source>
</evidence>
<dbReference type="InterPro" id="IPR039536">
    <property type="entry name" value="TetR_C_Proteobacteria"/>
</dbReference>
<comment type="caution">
    <text evidence="4">The sequence shown here is derived from an EMBL/GenBank/DDBJ whole genome shotgun (WGS) entry which is preliminary data.</text>
</comment>
<dbReference type="SUPFAM" id="SSF48498">
    <property type="entry name" value="Tetracyclin repressor-like, C-terminal domain"/>
    <property type="match status" value="1"/>
</dbReference>
<organism evidence="4 5">
    <name type="scientific">Paraherbaspirillum soli</name>
    <dbReference type="NCBI Taxonomy" id="631222"/>
    <lineage>
        <taxon>Bacteria</taxon>
        <taxon>Pseudomonadati</taxon>
        <taxon>Pseudomonadota</taxon>
        <taxon>Betaproteobacteria</taxon>
        <taxon>Burkholderiales</taxon>
        <taxon>Oxalobacteraceae</taxon>
        <taxon>Paraherbaspirillum</taxon>
    </lineage>
</organism>
<dbReference type="Pfam" id="PF00440">
    <property type="entry name" value="TetR_N"/>
    <property type="match status" value="1"/>
</dbReference>
<keyword evidence="5" id="KW-1185">Reference proteome</keyword>
<name>A0ABW0M3N2_9BURK</name>
<evidence type="ECO:0000313" key="4">
    <source>
        <dbReference type="EMBL" id="MFC5472753.1"/>
    </source>
</evidence>
<dbReference type="InterPro" id="IPR001647">
    <property type="entry name" value="HTH_TetR"/>
</dbReference>
<evidence type="ECO:0000256" key="2">
    <source>
        <dbReference type="PROSITE-ProRule" id="PRU00335"/>
    </source>
</evidence>
<reference evidence="5" key="1">
    <citation type="journal article" date="2019" name="Int. J. Syst. Evol. Microbiol.">
        <title>The Global Catalogue of Microorganisms (GCM) 10K type strain sequencing project: providing services to taxonomists for standard genome sequencing and annotation.</title>
        <authorList>
            <consortium name="The Broad Institute Genomics Platform"/>
            <consortium name="The Broad Institute Genome Sequencing Center for Infectious Disease"/>
            <person name="Wu L."/>
            <person name="Ma J."/>
        </authorList>
    </citation>
    <scope>NUCLEOTIDE SEQUENCE [LARGE SCALE GENOMIC DNA]</scope>
    <source>
        <strain evidence="5">JCM 17066</strain>
    </source>
</reference>
<dbReference type="PRINTS" id="PR00455">
    <property type="entry name" value="HTHTETR"/>
</dbReference>
<dbReference type="Gene3D" id="1.10.10.60">
    <property type="entry name" value="Homeodomain-like"/>
    <property type="match status" value="1"/>
</dbReference>
<sequence>MTKKRDAKRQAILDTAYRLFRTQGFDQTSVSEITAQVGGSKATIYSHFPSKEELFVECMMAATEAYIEDIVTLFDASGSDPNTVLREYGARVLSFTCSPDTVAVRRLLIAEANRFGIGKLFYAKITVLRAQVAALLARFMAIGSLRPEDPRLAADYLRALLEAELVEPLLLHARETPDEKEIELAADRAITAFLRVYAPTAIEPSK</sequence>